<feature type="domain" description="ISXO2-like transposase" evidence="1">
    <location>
        <begin position="12"/>
        <end position="161"/>
    </location>
</feature>
<dbReference type="PANTHER" id="PTHR47163">
    <property type="entry name" value="DDE_TNP_IS1595 DOMAIN-CONTAINING PROTEIN"/>
    <property type="match status" value="1"/>
</dbReference>
<dbReference type="Pfam" id="PF12762">
    <property type="entry name" value="DDE_Tnp_IS1595"/>
    <property type="match status" value="1"/>
</dbReference>
<dbReference type="EMBL" id="LBMM01007292">
    <property type="protein sequence ID" value="KMQ89871.1"/>
    <property type="molecule type" value="Genomic_DNA"/>
</dbReference>
<dbReference type="OrthoDB" id="10052789at2759"/>
<organism evidence="2 3">
    <name type="scientific">Lasius niger</name>
    <name type="common">Black garden ant</name>
    <dbReference type="NCBI Taxonomy" id="67767"/>
    <lineage>
        <taxon>Eukaryota</taxon>
        <taxon>Metazoa</taxon>
        <taxon>Ecdysozoa</taxon>
        <taxon>Arthropoda</taxon>
        <taxon>Hexapoda</taxon>
        <taxon>Insecta</taxon>
        <taxon>Pterygota</taxon>
        <taxon>Neoptera</taxon>
        <taxon>Endopterygota</taxon>
        <taxon>Hymenoptera</taxon>
        <taxon>Apocrita</taxon>
        <taxon>Aculeata</taxon>
        <taxon>Formicoidea</taxon>
        <taxon>Formicidae</taxon>
        <taxon>Formicinae</taxon>
        <taxon>Lasius</taxon>
        <taxon>Lasius</taxon>
    </lineage>
</organism>
<protein>
    <submittedName>
        <fullName evidence="2">Putative transposase-like protein</fullName>
    </submittedName>
</protein>
<dbReference type="SMART" id="SM01126">
    <property type="entry name" value="DDE_Tnp_IS1595"/>
    <property type="match status" value="1"/>
</dbReference>
<dbReference type="InterPro" id="IPR053164">
    <property type="entry name" value="IS1016-like_transposase"/>
</dbReference>
<dbReference type="NCBIfam" id="NF033547">
    <property type="entry name" value="transpos_IS1595"/>
    <property type="match status" value="1"/>
</dbReference>
<evidence type="ECO:0000313" key="2">
    <source>
        <dbReference type="EMBL" id="KMQ89871.1"/>
    </source>
</evidence>
<sequence>VCLHWVEKNTTKLGGPNTIVEIDEAKIGKRKYNRGRIVKGNWIFGGYERNTRKVFIVQVPDRTEKTLLNLIKEWILDGTTIISDCWRSYDCLNSEGFQHLKVNHSMNFVDPDTGAHTQHIERVCREVRANIPQYGTRSSHLVGYLAEFLFKRVHKYEERLNSFFLHDCGIVSTEDVYQ</sequence>
<dbReference type="InterPro" id="IPR024445">
    <property type="entry name" value="Tnp_ISXO2-like"/>
</dbReference>
<dbReference type="Proteomes" id="UP000036403">
    <property type="component" value="Unassembled WGS sequence"/>
</dbReference>
<evidence type="ECO:0000313" key="3">
    <source>
        <dbReference type="Proteomes" id="UP000036403"/>
    </source>
</evidence>
<reference evidence="2 3" key="1">
    <citation type="submission" date="2015-04" db="EMBL/GenBank/DDBJ databases">
        <title>Lasius niger genome sequencing.</title>
        <authorList>
            <person name="Konorov E.A."/>
            <person name="Nikitin M.A."/>
            <person name="Kirill M.V."/>
            <person name="Chang P."/>
        </authorList>
    </citation>
    <scope>NUCLEOTIDE SEQUENCE [LARGE SCALE GENOMIC DNA]</scope>
    <source>
        <tissue evidence="2">Whole</tissue>
    </source>
</reference>
<dbReference type="STRING" id="67767.A0A0J7KI28"/>
<keyword evidence="3" id="KW-1185">Reference proteome</keyword>
<feature type="non-terminal residue" evidence="2">
    <location>
        <position position="1"/>
    </location>
</feature>
<accession>A0A0J7KI28</accession>
<dbReference type="PANTHER" id="PTHR47163:SF2">
    <property type="entry name" value="SI:DKEY-17M8.2"/>
    <property type="match status" value="1"/>
</dbReference>
<name>A0A0J7KI28_LASNI</name>
<comment type="caution">
    <text evidence="2">The sequence shown here is derived from an EMBL/GenBank/DDBJ whole genome shotgun (WGS) entry which is preliminary data.</text>
</comment>
<dbReference type="PaxDb" id="67767-A0A0J7KI28"/>
<gene>
    <name evidence="2" type="ORF">RF55_10438</name>
</gene>
<dbReference type="AlphaFoldDB" id="A0A0J7KI28"/>
<proteinExistence type="predicted"/>
<evidence type="ECO:0000259" key="1">
    <source>
        <dbReference type="SMART" id="SM01126"/>
    </source>
</evidence>